<organism evidence="1 2">
    <name type="scientific">Lachnospira hominis</name>
    <name type="common">ex Liu et al. 2021</name>
    <dbReference type="NCBI Taxonomy" id="2763051"/>
    <lineage>
        <taxon>Bacteria</taxon>
        <taxon>Bacillati</taxon>
        <taxon>Bacillota</taxon>
        <taxon>Clostridia</taxon>
        <taxon>Lachnospirales</taxon>
        <taxon>Lachnospiraceae</taxon>
        <taxon>Lachnospira</taxon>
    </lineage>
</organism>
<comment type="caution">
    <text evidence="1">The sequence shown here is derived from an EMBL/GenBank/DDBJ whole genome shotgun (WGS) entry which is preliminary data.</text>
</comment>
<accession>A0ABR7FVX6</accession>
<keyword evidence="2" id="KW-1185">Reference proteome</keyword>
<proteinExistence type="predicted"/>
<name>A0ABR7FVX6_9FIRM</name>
<gene>
    <name evidence="1" type="ORF">H8S01_00015</name>
</gene>
<evidence type="ECO:0000313" key="2">
    <source>
        <dbReference type="Proteomes" id="UP000628463"/>
    </source>
</evidence>
<protein>
    <recommendedName>
        <fullName evidence="3">Bacterial repeat domain-containing protein</fullName>
    </recommendedName>
</protein>
<dbReference type="EMBL" id="JACOPD010000001">
    <property type="protein sequence ID" value="MBC5679352.1"/>
    <property type="molecule type" value="Genomic_DNA"/>
</dbReference>
<dbReference type="Proteomes" id="UP000628463">
    <property type="component" value="Unassembled WGS sequence"/>
</dbReference>
<evidence type="ECO:0000313" key="1">
    <source>
        <dbReference type="EMBL" id="MBC5679352.1"/>
    </source>
</evidence>
<dbReference type="RefSeq" id="WP_186835748.1">
    <property type="nucleotide sequence ID" value="NZ_JACOPD010000001.1"/>
</dbReference>
<sequence length="449" mass="48927">MKNSKKYISWFTVLILGLVFTMQFIPAKGIAASEENTAISFRFEGVVSSYEEMKAQDNSFEVYVKAQGDTEYKTLAQAASDNNGVYSLNAEVSSVSIYITLNKDKYMLMTDFNMFDTGISNAQTLTQKRTYSIQIDKNVLTVSWAYDEKTYGEDAWLEHGCAQITAIEGVNDFHDIPFANNPGDEKGGHIAVETGRKVTIKLIPDYGWQVAGLTLNGGEKLTPDDDNVSTFTFVMGDSNIHLKGLFEKASDEIKIDKGNTVKSVSISNGENAVASGNLALTVSDNTSYDSQKEQAVAEGAVYVSAVDFTLQQLVSKGNGSAWVSDVTEFEKPVTLNVSIDDYDENYDYIVIRNHNGEITKLDTTANEGTISFETNRFSTYVILKKEKSGAGQDSSDTAESGVDAGIGEIKNSMTDSPVTGYDDMAGLYVCLMFMSVLVSSAVLKKSAGV</sequence>
<reference evidence="1 2" key="1">
    <citation type="submission" date="2020-08" db="EMBL/GenBank/DDBJ databases">
        <title>Genome public.</title>
        <authorList>
            <person name="Liu C."/>
            <person name="Sun Q."/>
        </authorList>
    </citation>
    <scope>NUCLEOTIDE SEQUENCE [LARGE SCALE GENOMIC DNA]</scope>
    <source>
        <strain evidence="1 2">NSJ-43</strain>
    </source>
</reference>
<evidence type="ECO:0008006" key="3">
    <source>
        <dbReference type="Google" id="ProtNLM"/>
    </source>
</evidence>